<evidence type="ECO:0000256" key="7">
    <source>
        <dbReference type="ARBA" id="ARBA00022912"/>
    </source>
</evidence>
<comment type="catalytic activity">
    <reaction evidence="10 12">
        <text>O-phospho-L-threonyl-[protein] + H2O = L-threonyl-[protein] + phosphate</text>
        <dbReference type="Rhea" id="RHEA:47004"/>
        <dbReference type="Rhea" id="RHEA-COMP:11060"/>
        <dbReference type="Rhea" id="RHEA-COMP:11605"/>
        <dbReference type="ChEBI" id="CHEBI:15377"/>
        <dbReference type="ChEBI" id="CHEBI:30013"/>
        <dbReference type="ChEBI" id="CHEBI:43474"/>
        <dbReference type="ChEBI" id="CHEBI:61977"/>
        <dbReference type="EC" id="3.1.3.16"/>
    </reaction>
</comment>
<dbReference type="Pfam" id="PF04181">
    <property type="entry name" value="RPAP2_Rtr1"/>
    <property type="match status" value="1"/>
</dbReference>
<name>A0A8E2JVL6_9PEZI</name>
<evidence type="ECO:0000259" key="14">
    <source>
        <dbReference type="PROSITE" id="PS51479"/>
    </source>
</evidence>
<feature type="compositionally biased region" description="Basic and acidic residues" evidence="13">
    <location>
        <begin position="285"/>
        <end position="305"/>
    </location>
</feature>
<dbReference type="InterPro" id="IPR007308">
    <property type="entry name" value="Rtr1/RPAP2_dom"/>
</dbReference>
<dbReference type="GO" id="GO:0043175">
    <property type="term" value="F:RNA polymerase core enzyme binding"/>
    <property type="evidence" value="ECO:0007669"/>
    <property type="project" value="UniProtKB-UniRule"/>
</dbReference>
<evidence type="ECO:0000256" key="9">
    <source>
        <dbReference type="ARBA" id="ARBA00047761"/>
    </source>
</evidence>
<organism evidence="15 16">
    <name type="scientific">Glonium stellatum</name>
    <dbReference type="NCBI Taxonomy" id="574774"/>
    <lineage>
        <taxon>Eukaryota</taxon>
        <taxon>Fungi</taxon>
        <taxon>Dikarya</taxon>
        <taxon>Ascomycota</taxon>
        <taxon>Pezizomycotina</taxon>
        <taxon>Dothideomycetes</taxon>
        <taxon>Pleosporomycetidae</taxon>
        <taxon>Gloniales</taxon>
        <taxon>Gloniaceae</taxon>
        <taxon>Glonium</taxon>
    </lineage>
</organism>
<proteinExistence type="inferred from homology"/>
<protein>
    <recommendedName>
        <fullName evidence="12">RNA polymerase II subunit B1 CTD phosphatase RPAP2 homolog</fullName>
        <ecNumber evidence="12">3.1.3.16</ecNumber>
    </recommendedName>
</protein>
<gene>
    <name evidence="15" type="ORF">AOQ84DRAFT_199174</name>
</gene>
<comment type="subcellular location">
    <subcellularLocation>
        <location evidence="1 12">Nucleus</location>
    </subcellularLocation>
</comment>
<dbReference type="GO" id="GO:0008270">
    <property type="term" value="F:zinc ion binding"/>
    <property type="evidence" value="ECO:0007669"/>
    <property type="project" value="UniProtKB-KW"/>
</dbReference>
<dbReference type="GO" id="GO:0005737">
    <property type="term" value="C:cytoplasm"/>
    <property type="evidence" value="ECO:0007669"/>
    <property type="project" value="TreeGrafter"/>
</dbReference>
<keyword evidence="16" id="KW-1185">Reference proteome</keyword>
<feature type="region of interest" description="Disordered" evidence="13">
    <location>
        <begin position="263"/>
        <end position="305"/>
    </location>
</feature>
<dbReference type="InterPro" id="IPR038534">
    <property type="entry name" value="Rtr1/RPAP2_sf"/>
</dbReference>
<dbReference type="GO" id="GO:0005634">
    <property type="term" value="C:nucleus"/>
    <property type="evidence" value="ECO:0007669"/>
    <property type="project" value="UniProtKB-SubCell"/>
</dbReference>
<evidence type="ECO:0000313" key="16">
    <source>
        <dbReference type="Proteomes" id="UP000250140"/>
    </source>
</evidence>
<evidence type="ECO:0000313" key="15">
    <source>
        <dbReference type="EMBL" id="OCL11148.1"/>
    </source>
</evidence>
<feature type="region of interest" description="Disordered" evidence="13">
    <location>
        <begin position="1"/>
        <end position="25"/>
    </location>
</feature>
<evidence type="ECO:0000256" key="5">
    <source>
        <dbReference type="ARBA" id="ARBA00022801"/>
    </source>
</evidence>
<sequence length="305" mass="34413">MGPKSILKKTSSPTNSPPSASRPQNERHLEIALHHANLIQEQKDVERDILKAAMTLIEFPSAPDANPARPAQSDASQFTNLIVPFQPSDYDSLIEERNIADLCGYALCPRPPKRAPLAGKLQFIDTKDRGVQIVNKKELEIWCSDDCARRALYVKVQLNEEPAWMRRGGIGDKIDLLIDNIEEHHHTVLPLRPKHQEHTTAMDNDLEELQKDIDEEEEAWALRDEAMEELARERGDQNSSISKKDLIKSTIEEKILVKAPIAPSLENDTADPVHVTIEGYTPKIDTSKDQKPGEDKDADDKDWDI</sequence>
<keyword evidence="4 12" id="KW-0863">Zinc-finger</keyword>
<feature type="compositionally biased region" description="Low complexity" evidence="13">
    <location>
        <begin position="11"/>
        <end position="23"/>
    </location>
</feature>
<feature type="domain" description="RTR1-type" evidence="14">
    <location>
        <begin position="80"/>
        <end position="167"/>
    </location>
</feature>
<dbReference type="EC" id="3.1.3.16" evidence="12"/>
<evidence type="ECO:0000256" key="1">
    <source>
        <dbReference type="ARBA" id="ARBA00004123"/>
    </source>
</evidence>
<dbReference type="InterPro" id="IPR039693">
    <property type="entry name" value="Rtr1/RPAP2"/>
</dbReference>
<dbReference type="Proteomes" id="UP000250140">
    <property type="component" value="Unassembled WGS sequence"/>
</dbReference>
<keyword evidence="5 12" id="KW-0378">Hydrolase</keyword>
<comment type="catalytic activity">
    <reaction evidence="9 12">
        <text>O-phospho-L-seryl-[protein] + H2O = L-seryl-[protein] + phosphate</text>
        <dbReference type="Rhea" id="RHEA:20629"/>
        <dbReference type="Rhea" id="RHEA-COMP:9863"/>
        <dbReference type="Rhea" id="RHEA-COMP:11604"/>
        <dbReference type="ChEBI" id="CHEBI:15377"/>
        <dbReference type="ChEBI" id="CHEBI:29999"/>
        <dbReference type="ChEBI" id="CHEBI:43474"/>
        <dbReference type="ChEBI" id="CHEBI:83421"/>
        <dbReference type="EC" id="3.1.3.16"/>
    </reaction>
</comment>
<reference evidence="15 16" key="1">
    <citation type="journal article" date="2016" name="Nat. Commun.">
        <title>Ectomycorrhizal ecology is imprinted in the genome of the dominant symbiotic fungus Cenococcum geophilum.</title>
        <authorList>
            <consortium name="DOE Joint Genome Institute"/>
            <person name="Peter M."/>
            <person name="Kohler A."/>
            <person name="Ohm R.A."/>
            <person name="Kuo A."/>
            <person name="Krutzmann J."/>
            <person name="Morin E."/>
            <person name="Arend M."/>
            <person name="Barry K.W."/>
            <person name="Binder M."/>
            <person name="Choi C."/>
            <person name="Clum A."/>
            <person name="Copeland A."/>
            <person name="Grisel N."/>
            <person name="Haridas S."/>
            <person name="Kipfer T."/>
            <person name="LaButti K."/>
            <person name="Lindquist E."/>
            <person name="Lipzen A."/>
            <person name="Maire R."/>
            <person name="Meier B."/>
            <person name="Mihaltcheva S."/>
            <person name="Molinier V."/>
            <person name="Murat C."/>
            <person name="Poggeler S."/>
            <person name="Quandt C.A."/>
            <person name="Sperisen C."/>
            <person name="Tritt A."/>
            <person name="Tisserant E."/>
            <person name="Crous P.W."/>
            <person name="Henrissat B."/>
            <person name="Nehls U."/>
            <person name="Egli S."/>
            <person name="Spatafora J.W."/>
            <person name="Grigoriev I.V."/>
            <person name="Martin F.M."/>
        </authorList>
    </citation>
    <scope>NUCLEOTIDE SEQUENCE [LARGE SCALE GENOMIC DNA]</scope>
    <source>
        <strain evidence="15 16">CBS 207.34</strain>
    </source>
</reference>
<dbReference type="PANTHER" id="PTHR14732:SF0">
    <property type="entry name" value="RNA POLYMERASE II SUBUNIT B1 CTD PHOSPHATASE RPAP2-RELATED"/>
    <property type="match status" value="1"/>
</dbReference>
<evidence type="ECO:0000256" key="10">
    <source>
        <dbReference type="ARBA" id="ARBA00048336"/>
    </source>
</evidence>
<dbReference type="PANTHER" id="PTHR14732">
    <property type="entry name" value="RNA POLYMERASE II SUBUNIT B1 CTD PHOSPHATASE RPAP2-RELATED"/>
    <property type="match status" value="1"/>
</dbReference>
<evidence type="ECO:0000256" key="13">
    <source>
        <dbReference type="SAM" id="MobiDB-lite"/>
    </source>
</evidence>
<evidence type="ECO:0000256" key="4">
    <source>
        <dbReference type="ARBA" id="ARBA00022771"/>
    </source>
</evidence>
<keyword evidence="6 12" id="KW-0862">Zinc</keyword>
<evidence type="ECO:0000256" key="12">
    <source>
        <dbReference type="RuleBase" id="RU367080"/>
    </source>
</evidence>
<comment type="function">
    <text evidence="12">Putative RNA polymerase II subunit B1 C-terminal domain (CTD) phosphatase involved in RNA polymerase II transcription regulation.</text>
</comment>
<comment type="similarity">
    <text evidence="2 11 12">Belongs to the RPAP2 family.</text>
</comment>
<evidence type="ECO:0000256" key="11">
    <source>
        <dbReference type="PROSITE-ProRule" id="PRU00812"/>
    </source>
</evidence>
<keyword evidence="7 12" id="KW-0904">Protein phosphatase</keyword>
<evidence type="ECO:0000256" key="2">
    <source>
        <dbReference type="ARBA" id="ARBA00005676"/>
    </source>
</evidence>
<evidence type="ECO:0000256" key="8">
    <source>
        <dbReference type="ARBA" id="ARBA00023242"/>
    </source>
</evidence>
<dbReference type="AlphaFoldDB" id="A0A8E2JVL6"/>
<dbReference type="EMBL" id="KV749108">
    <property type="protein sequence ID" value="OCL11148.1"/>
    <property type="molecule type" value="Genomic_DNA"/>
</dbReference>
<dbReference type="OrthoDB" id="2590500at2759"/>
<keyword evidence="3 12" id="KW-0479">Metal-binding</keyword>
<evidence type="ECO:0000256" key="3">
    <source>
        <dbReference type="ARBA" id="ARBA00022723"/>
    </source>
</evidence>
<accession>A0A8E2JVL6</accession>
<keyword evidence="8 12" id="KW-0539">Nucleus</keyword>
<dbReference type="GO" id="GO:0008420">
    <property type="term" value="F:RNA polymerase II CTD heptapeptide repeat phosphatase activity"/>
    <property type="evidence" value="ECO:0007669"/>
    <property type="project" value="UniProtKB-UniRule"/>
</dbReference>
<dbReference type="PROSITE" id="PS51479">
    <property type="entry name" value="ZF_RTR1"/>
    <property type="match status" value="1"/>
</dbReference>
<dbReference type="Gene3D" id="1.25.40.820">
    <property type="match status" value="1"/>
</dbReference>
<evidence type="ECO:0000256" key="6">
    <source>
        <dbReference type="ARBA" id="ARBA00022833"/>
    </source>
</evidence>